<accession>A0A507DW69</accession>
<name>A0A507DW69_9FUNG</name>
<dbReference type="Proteomes" id="UP000318582">
    <property type="component" value="Unassembled WGS sequence"/>
</dbReference>
<proteinExistence type="predicted"/>
<protein>
    <submittedName>
        <fullName evidence="1">Uncharacterized protein</fullName>
    </submittedName>
</protein>
<dbReference type="EMBL" id="QEAQ01000110">
    <property type="protein sequence ID" value="TPX55435.1"/>
    <property type="molecule type" value="Genomic_DNA"/>
</dbReference>
<dbReference type="AlphaFoldDB" id="A0A507DW69"/>
<evidence type="ECO:0000313" key="2">
    <source>
        <dbReference type="Proteomes" id="UP000318582"/>
    </source>
</evidence>
<sequence length="35" mass="3672">MTGNAISCTHSTRPRPPCCGTAPPWPACRAVPTSF</sequence>
<keyword evidence="2" id="KW-1185">Reference proteome</keyword>
<comment type="caution">
    <text evidence="1">The sequence shown here is derived from an EMBL/GenBank/DDBJ whole genome shotgun (WGS) entry which is preliminary data.</text>
</comment>
<organism evidence="1 2">
    <name type="scientific">Powellomyces hirtus</name>
    <dbReference type="NCBI Taxonomy" id="109895"/>
    <lineage>
        <taxon>Eukaryota</taxon>
        <taxon>Fungi</taxon>
        <taxon>Fungi incertae sedis</taxon>
        <taxon>Chytridiomycota</taxon>
        <taxon>Chytridiomycota incertae sedis</taxon>
        <taxon>Chytridiomycetes</taxon>
        <taxon>Spizellomycetales</taxon>
        <taxon>Powellomycetaceae</taxon>
        <taxon>Powellomyces</taxon>
    </lineage>
</organism>
<gene>
    <name evidence="1" type="ORF">PhCBS80983_g05315</name>
</gene>
<reference evidence="1 2" key="1">
    <citation type="journal article" date="2019" name="Sci. Rep.">
        <title>Comparative genomics of chytrid fungi reveal insights into the obligate biotrophic and pathogenic lifestyle of Synchytrium endobioticum.</title>
        <authorList>
            <person name="van de Vossenberg B.T.L.H."/>
            <person name="Warris S."/>
            <person name="Nguyen H.D.T."/>
            <person name="van Gent-Pelzer M.P.E."/>
            <person name="Joly D.L."/>
            <person name="van de Geest H.C."/>
            <person name="Bonants P.J.M."/>
            <person name="Smith D.S."/>
            <person name="Levesque C.A."/>
            <person name="van der Lee T.A.J."/>
        </authorList>
    </citation>
    <scope>NUCLEOTIDE SEQUENCE [LARGE SCALE GENOMIC DNA]</scope>
    <source>
        <strain evidence="1 2">CBS 809.83</strain>
    </source>
</reference>
<evidence type="ECO:0000313" key="1">
    <source>
        <dbReference type="EMBL" id="TPX55435.1"/>
    </source>
</evidence>